<evidence type="ECO:0000256" key="2">
    <source>
        <dbReference type="HAMAP-Rule" id="MF_00048"/>
    </source>
</evidence>
<dbReference type="PANTHER" id="PTHR34039:SF1">
    <property type="entry name" value="UPF0102 PROTEIN YRAN"/>
    <property type="match status" value="1"/>
</dbReference>
<dbReference type="Proteomes" id="UP000032430">
    <property type="component" value="Chromosome I"/>
</dbReference>
<dbReference type="EMBL" id="LN614827">
    <property type="protein sequence ID" value="CEG59097.1"/>
    <property type="molecule type" value="Genomic_DNA"/>
</dbReference>
<dbReference type="CDD" id="cd20736">
    <property type="entry name" value="PoNe_Nuclease"/>
    <property type="match status" value="1"/>
</dbReference>
<dbReference type="InterPro" id="IPR011856">
    <property type="entry name" value="tRNA_endonuc-like_dom_sf"/>
</dbReference>
<dbReference type="Gene3D" id="3.40.1350.10">
    <property type="match status" value="1"/>
</dbReference>
<dbReference type="KEGG" id="lfa:LFA_3775"/>
<reference evidence="4" key="1">
    <citation type="submission" date="2014-09" db="EMBL/GenBank/DDBJ databases">
        <authorList>
            <person name="Gomez-Valero L."/>
        </authorList>
    </citation>
    <scope>NUCLEOTIDE SEQUENCE [LARGE SCALE GENOMIC DNA]</scope>
    <source>
        <strain evidence="4">ATCC700992</strain>
    </source>
</reference>
<dbReference type="NCBIfam" id="TIGR00252">
    <property type="entry name" value="YraN family protein"/>
    <property type="match status" value="1"/>
</dbReference>
<dbReference type="GO" id="GO:0003676">
    <property type="term" value="F:nucleic acid binding"/>
    <property type="evidence" value="ECO:0007669"/>
    <property type="project" value="InterPro"/>
</dbReference>
<organism evidence="3 4">
    <name type="scientific">Legionella fallonii LLAP-10</name>
    <dbReference type="NCBI Taxonomy" id="1212491"/>
    <lineage>
        <taxon>Bacteria</taxon>
        <taxon>Pseudomonadati</taxon>
        <taxon>Pseudomonadota</taxon>
        <taxon>Gammaproteobacteria</taxon>
        <taxon>Legionellales</taxon>
        <taxon>Legionellaceae</taxon>
        <taxon>Legionella</taxon>
    </lineage>
</organism>
<name>A0A098GAU2_9GAMM</name>
<dbReference type="Pfam" id="PF02021">
    <property type="entry name" value="UPF0102"/>
    <property type="match status" value="1"/>
</dbReference>
<proteinExistence type="inferred from homology"/>
<dbReference type="STRING" id="1212491.LFA_3775"/>
<gene>
    <name evidence="3" type="primary">yraN</name>
    <name evidence="3" type="ORF">LFA_3775</name>
</gene>
<dbReference type="NCBIfam" id="NF009150">
    <property type="entry name" value="PRK12497.1-3"/>
    <property type="match status" value="1"/>
</dbReference>
<evidence type="ECO:0000313" key="4">
    <source>
        <dbReference type="Proteomes" id="UP000032430"/>
    </source>
</evidence>
<evidence type="ECO:0000256" key="1">
    <source>
        <dbReference type="ARBA" id="ARBA00006738"/>
    </source>
</evidence>
<dbReference type="InterPro" id="IPR011335">
    <property type="entry name" value="Restrct_endonuc-II-like"/>
</dbReference>
<dbReference type="InterPro" id="IPR003509">
    <property type="entry name" value="UPF0102_YraN-like"/>
</dbReference>
<dbReference type="AlphaFoldDB" id="A0A098GAU2"/>
<evidence type="ECO:0000313" key="3">
    <source>
        <dbReference type="EMBL" id="CEG59097.1"/>
    </source>
</evidence>
<accession>A0A098GAU2</accession>
<comment type="similarity">
    <text evidence="1 2">Belongs to the UPF0102 family.</text>
</comment>
<dbReference type="HAMAP" id="MF_00048">
    <property type="entry name" value="UPF0102"/>
    <property type="match status" value="1"/>
</dbReference>
<dbReference type="HOGENOM" id="CLU_115353_1_0_6"/>
<dbReference type="PANTHER" id="PTHR34039">
    <property type="entry name" value="UPF0102 PROTEIN YRAN"/>
    <property type="match status" value="1"/>
</dbReference>
<dbReference type="SUPFAM" id="SSF52980">
    <property type="entry name" value="Restriction endonuclease-like"/>
    <property type="match status" value="1"/>
</dbReference>
<keyword evidence="4" id="KW-1185">Reference proteome</keyword>
<protein>
    <recommendedName>
        <fullName evidence="2">UPF0102 protein LFA_3775</fullName>
    </recommendedName>
</protein>
<sequence>MITQQTGRVAEKKALAYLQEQGLKLVTCNYSCRLGEIDLIMRDREYLVFIEVRSRTNANYGGGLASITYSKKQKIIKATSHYLLKNRVQDKFPLRFDVISLDGASSSIVWLKDAFGMDY</sequence>